<evidence type="ECO:0000259" key="8">
    <source>
        <dbReference type="Pfam" id="PF01379"/>
    </source>
</evidence>
<keyword evidence="4 7" id="KW-0808">Transferase</keyword>
<reference evidence="11 12" key="1">
    <citation type="submission" date="2016-10" db="EMBL/GenBank/DDBJ databases">
        <authorList>
            <person name="de Groot N.N."/>
        </authorList>
    </citation>
    <scope>NUCLEOTIDE SEQUENCE [LARGE SCALE GENOMIC DNA]</scope>
    <source>
        <strain evidence="11 12">CGMCC 1.9159</strain>
    </source>
</reference>
<keyword evidence="12" id="KW-1185">Reference proteome</keyword>
<evidence type="ECO:0000256" key="3">
    <source>
        <dbReference type="ARBA" id="ARBA00011245"/>
    </source>
</evidence>
<dbReference type="EMBL" id="FNGP01000001">
    <property type="protein sequence ID" value="SDL08438.1"/>
    <property type="molecule type" value="Genomic_DNA"/>
</dbReference>
<dbReference type="InterPro" id="IPR022419">
    <property type="entry name" value="Porphobilin_deaminase_cofac_BS"/>
</dbReference>
<evidence type="ECO:0000256" key="2">
    <source>
        <dbReference type="ARBA" id="ARBA00005638"/>
    </source>
</evidence>
<proteinExistence type="inferred from homology"/>
<dbReference type="EC" id="2.5.1.61" evidence="7"/>
<dbReference type="Proteomes" id="UP000199475">
    <property type="component" value="Unassembled WGS sequence"/>
</dbReference>
<evidence type="ECO:0000313" key="11">
    <source>
        <dbReference type="EMBL" id="SDL08438.1"/>
    </source>
</evidence>
<evidence type="ECO:0000256" key="5">
    <source>
        <dbReference type="ARBA" id="ARBA00023244"/>
    </source>
</evidence>
<organism evidence="11 12">
    <name type="scientific">Tessaracoccus oleiagri</name>
    <dbReference type="NCBI Taxonomy" id="686624"/>
    <lineage>
        <taxon>Bacteria</taxon>
        <taxon>Bacillati</taxon>
        <taxon>Actinomycetota</taxon>
        <taxon>Actinomycetes</taxon>
        <taxon>Propionibacteriales</taxon>
        <taxon>Propionibacteriaceae</taxon>
        <taxon>Tessaracoccus</taxon>
    </lineage>
</organism>
<dbReference type="PRINTS" id="PR00151">
    <property type="entry name" value="PORPHBDMNASE"/>
</dbReference>
<dbReference type="SUPFAM" id="SSF69618">
    <property type="entry name" value="HemD-like"/>
    <property type="match status" value="1"/>
</dbReference>
<feature type="domain" description="Porphobilinogen deaminase N-terminal" evidence="8">
    <location>
        <begin position="3"/>
        <end position="202"/>
    </location>
</feature>
<comment type="catalytic activity">
    <reaction evidence="6 7">
        <text>4 porphobilinogen + H2O = hydroxymethylbilane + 4 NH4(+)</text>
        <dbReference type="Rhea" id="RHEA:13185"/>
        <dbReference type="ChEBI" id="CHEBI:15377"/>
        <dbReference type="ChEBI" id="CHEBI:28938"/>
        <dbReference type="ChEBI" id="CHEBI:57845"/>
        <dbReference type="ChEBI" id="CHEBI:58126"/>
        <dbReference type="EC" id="2.5.1.61"/>
    </reaction>
</comment>
<dbReference type="Gene3D" id="3.30.160.40">
    <property type="entry name" value="Porphobilinogen deaminase, C-terminal domain"/>
    <property type="match status" value="1"/>
</dbReference>
<dbReference type="InterPro" id="IPR036108">
    <property type="entry name" value="4pyrrol_syn_uPrphyn_synt_sf"/>
</dbReference>
<dbReference type="PANTHER" id="PTHR11557:SF0">
    <property type="entry name" value="PORPHOBILINOGEN DEAMINASE"/>
    <property type="match status" value="1"/>
</dbReference>
<dbReference type="PANTHER" id="PTHR11557">
    <property type="entry name" value="PORPHOBILINOGEN DEAMINASE"/>
    <property type="match status" value="1"/>
</dbReference>
<gene>
    <name evidence="7" type="primary">hemC</name>
    <name evidence="11" type="ORF">SAMN04488242_0105</name>
</gene>
<dbReference type="Pfam" id="PF01379">
    <property type="entry name" value="Porphobil_deam"/>
    <property type="match status" value="1"/>
</dbReference>
<evidence type="ECO:0000259" key="10">
    <source>
        <dbReference type="Pfam" id="PF03900"/>
    </source>
</evidence>
<dbReference type="Pfam" id="PF03900">
    <property type="entry name" value="Porphobil_deamC"/>
    <property type="match status" value="1"/>
</dbReference>
<accession>A0A1G9H604</accession>
<evidence type="ECO:0000259" key="9">
    <source>
        <dbReference type="Pfam" id="PF02602"/>
    </source>
</evidence>
<comment type="miscellaneous">
    <text evidence="7">The porphobilinogen subunits are added to the dipyrromethane group.</text>
</comment>
<dbReference type="PROSITE" id="PS00533">
    <property type="entry name" value="PORPHOBILINOGEN_DEAM"/>
    <property type="match status" value="1"/>
</dbReference>
<comment type="function">
    <text evidence="1 7">Tetrapolymerization of the monopyrrole PBG into the hydroxymethylbilane pre-uroporphyrinogen in several discrete steps.</text>
</comment>
<feature type="domain" description="Porphobilinogen deaminase C-terminal" evidence="10">
    <location>
        <begin position="217"/>
        <end position="260"/>
    </location>
</feature>
<dbReference type="InterPro" id="IPR000860">
    <property type="entry name" value="HemC"/>
</dbReference>
<evidence type="ECO:0000256" key="6">
    <source>
        <dbReference type="ARBA" id="ARBA00048169"/>
    </source>
</evidence>
<dbReference type="CDD" id="cd06578">
    <property type="entry name" value="HemD"/>
    <property type="match status" value="1"/>
</dbReference>
<feature type="modified residue" description="S-(dipyrrolylmethanemethyl)cysteine" evidence="7">
    <location>
        <position position="232"/>
    </location>
</feature>
<dbReference type="GO" id="GO:0005737">
    <property type="term" value="C:cytoplasm"/>
    <property type="evidence" value="ECO:0007669"/>
    <property type="project" value="UniProtKB-UniRule"/>
</dbReference>
<dbReference type="GO" id="GO:0006782">
    <property type="term" value="P:protoporphyrinogen IX biosynthetic process"/>
    <property type="evidence" value="ECO:0007669"/>
    <property type="project" value="UniProtKB-UniRule"/>
</dbReference>
<comment type="similarity">
    <text evidence="2 7">Belongs to the HMBS family.</text>
</comment>
<feature type="domain" description="Tetrapyrrole biosynthesis uroporphyrinogen III synthase" evidence="9">
    <location>
        <begin position="325"/>
        <end position="533"/>
    </location>
</feature>
<dbReference type="AlphaFoldDB" id="A0A1G9H604"/>
<comment type="subunit">
    <text evidence="3 7">Monomer.</text>
</comment>
<dbReference type="GO" id="GO:0004852">
    <property type="term" value="F:uroporphyrinogen-III synthase activity"/>
    <property type="evidence" value="ECO:0007669"/>
    <property type="project" value="InterPro"/>
</dbReference>
<evidence type="ECO:0000313" key="12">
    <source>
        <dbReference type="Proteomes" id="UP000199475"/>
    </source>
</evidence>
<dbReference type="GO" id="GO:0004418">
    <property type="term" value="F:hydroxymethylbilane synthase activity"/>
    <property type="evidence" value="ECO:0007669"/>
    <property type="project" value="UniProtKB-UniRule"/>
</dbReference>
<evidence type="ECO:0000256" key="7">
    <source>
        <dbReference type="HAMAP-Rule" id="MF_00260"/>
    </source>
</evidence>
<keyword evidence="5 7" id="KW-0627">Porphyrin biosynthesis</keyword>
<dbReference type="SUPFAM" id="SSF53850">
    <property type="entry name" value="Periplasmic binding protein-like II"/>
    <property type="match status" value="1"/>
</dbReference>
<dbReference type="InterPro" id="IPR036803">
    <property type="entry name" value="Porphobilinogen_deaminase_C_sf"/>
</dbReference>
<dbReference type="FunFam" id="3.40.190.10:FF:000005">
    <property type="entry name" value="Porphobilinogen deaminase"/>
    <property type="match status" value="1"/>
</dbReference>
<dbReference type="SUPFAM" id="SSF54782">
    <property type="entry name" value="Porphobilinogen deaminase (hydroxymethylbilane synthase), C-terminal domain"/>
    <property type="match status" value="1"/>
</dbReference>
<dbReference type="STRING" id="686624.SAMN04488242_0105"/>
<dbReference type="HAMAP" id="MF_00260">
    <property type="entry name" value="Porphobil_deam"/>
    <property type="match status" value="1"/>
</dbReference>
<dbReference type="Gene3D" id="3.40.190.10">
    <property type="entry name" value="Periplasmic binding protein-like II"/>
    <property type="match status" value="2"/>
</dbReference>
<name>A0A1G9H604_9ACTN</name>
<dbReference type="InterPro" id="IPR003754">
    <property type="entry name" value="4pyrrol_synth_uPrphyn_synth"/>
</dbReference>
<dbReference type="InterPro" id="IPR022418">
    <property type="entry name" value="Porphobilinogen_deaminase_C"/>
</dbReference>
<dbReference type="Pfam" id="PF02602">
    <property type="entry name" value="HEM4"/>
    <property type="match status" value="1"/>
</dbReference>
<dbReference type="InterPro" id="IPR022417">
    <property type="entry name" value="Porphobilin_deaminase_N"/>
</dbReference>
<dbReference type="Gene3D" id="3.40.50.10090">
    <property type="match status" value="2"/>
</dbReference>
<comment type="cofactor">
    <cofactor evidence="7">
        <name>dipyrromethane</name>
        <dbReference type="ChEBI" id="CHEBI:60342"/>
    </cofactor>
    <text evidence="7">Binds 1 dipyrromethane group covalently.</text>
</comment>
<sequence length="541" mass="55594">MELRLGTRASALAITQSELVADRLRALGHDVELVRIRTGGDVEKGSLTRLGSLGVFAAELRTAILDGRCDFAVHSLKDLPTAAVPGLTIAAVPGREDPSDALCAGGRTLAELPAGATVGTGSPRRVAQLRRLRPDLRYVDVRGNVGTRLARVADGDLDAVVLAAAGLRRLGLEHEIDDLLPILPAPGQGALALECRENAEEVLAALRELDDPDVHRAVDAERAVLAGLGGGCAAPIAAHASDGVLRAGVFSVDGESAATSEVPLGAHSAGEAVRELLARGADRVTDLAAARESRLAELHDDASLWRGDVTLAGAQVLLPRPDGPLADGLRAAGAEVTTCPVQRTVTLPVDRTLEGADWVVLTSAATLPALAELGLTIPTSARVAAVGEATAEAVRRAGHSVDLVPRGQATAAALVDAFPPGPGRVAVPGSALSSPTLATGLEAKGYAVTRLPVYTVEPVERVPEAVQRAWDSGQFDVVVITAGSVGEAFASLLGWRDDVAVVAFGPPSEAALRDAGVPVAATAETQDADGLVQAIGRVWKR</sequence>
<evidence type="ECO:0000256" key="1">
    <source>
        <dbReference type="ARBA" id="ARBA00002869"/>
    </source>
</evidence>
<dbReference type="NCBIfam" id="TIGR00212">
    <property type="entry name" value="hemC"/>
    <property type="match status" value="1"/>
</dbReference>
<protein>
    <recommendedName>
        <fullName evidence="7">Porphobilinogen deaminase</fullName>
        <shortName evidence="7">PBG</shortName>
        <ecNumber evidence="7">2.5.1.61</ecNumber>
    </recommendedName>
    <alternativeName>
        <fullName evidence="7">Hydroxymethylbilane synthase</fullName>
        <shortName evidence="7">HMBS</shortName>
    </alternativeName>
    <alternativeName>
        <fullName evidence="7">Pre-uroporphyrinogen synthase</fullName>
    </alternativeName>
</protein>
<evidence type="ECO:0000256" key="4">
    <source>
        <dbReference type="ARBA" id="ARBA00022679"/>
    </source>
</evidence>